<dbReference type="EMBL" id="CAJOBI010201107">
    <property type="protein sequence ID" value="CAF4992090.1"/>
    <property type="molecule type" value="Genomic_DNA"/>
</dbReference>
<evidence type="ECO:0000313" key="3">
    <source>
        <dbReference type="Proteomes" id="UP000681720"/>
    </source>
</evidence>
<sequence length="54" mass="6483">MGTTGEPLKPWLRYDPSKSNYLQLTPYHEFSMESWNEDCSIFDQSEQDNLFQMF</sequence>
<accession>A0A8S3ENE3</accession>
<organism evidence="2 3">
    <name type="scientific">Rotaria magnacalcarata</name>
    <dbReference type="NCBI Taxonomy" id="392030"/>
    <lineage>
        <taxon>Eukaryota</taxon>
        <taxon>Metazoa</taxon>
        <taxon>Spiralia</taxon>
        <taxon>Gnathifera</taxon>
        <taxon>Rotifera</taxon>
        <taxon>Eurotatoria</taxon>
        <taxon>Bdelloidea</taxon>
        <taxon>Philodinida</taxon>
        <taxon>Philodinidae</taxon>
        <taxon>Rotaria</taxon>
    </lineage>
</organism>
<protein>
    <submittedName>
        <fullName evidence="2">Uncharacterized protein</fullName>
    </submittedName>
</protein>
<gene>
    <name evidence="2" type="ORF">GIL414_LOCUS60868</name>
    <name evidence="1" type="ORF">SMN809_LOCUS56357</name>
</gene>
<evidence type="ECO:0000313" key="1">
    <source>
        <dbReference type="EMBL" id="CAF4992090.1"/>
    </source>
</evidence>
<dbReference type="Proteomes" id="UP000676336">
    <property type="component" value="Unassembled WGS sequence"/>
</dbReference>
<evidence type="ECO:0000313" key="2">
    <source>
        <dbReference type="EMBL" id="CAF5066800.1"/>
    </source>
</evidence>
<comment type="caution">
    <text evidence="2">The sequence shown here is derived from an EMBL/GenBank/DDBJ whole genome shotgun (WGS) entry which is preliminary data.</text>
</comment>
<reference evidence="2" key="1">
    <citation type="submission" date="2021-02" db="EMBL/GenBank/DDBJ databases">
        <authorList>
            <person name="Nowell W R."/>
        </authorList>
    </citation>
    <scope>NUCLEOTIDE SEQUENCE</scope>
</reference>
<feature type="non-terminal residue" evidence="2">
    <location>
        <position position="54"/>
    </location>
</feature>
<dbReference type="AlphaFoldDB" id="A0A8S3ENE3"/>
<dbReference type="Proteomes" id="UP000681720">
    <property type="component" value="Unassembled WGS sequence"/>
</dbReference>
<proteinExistence type="predicted"/>
<dbReference type="EMBL" id="CAJOBJ010236681">
    <property type="protein sequence ID" value="CAF5066800.1"/>
    <property type="molecule type" value="Genomic_DNA"/>
</dbReference>
<name>A0A8S3ENE3_9BILA</name>